<accession>A0A834W0G1</accession>
<dbReference type="EMBL" id="JAAIUW010000013">
    <property type="protein sequence ID" value="KAF7801306.1"/>
    <property type="molecule type" value="Genomic_DNA"/>
</dbReference>
<feature type="region of interest" description="Disordered" evidence="1">
    <location>
        <begin position="75"/>
        <end position="101"/>
    </location>
</feature>
<protein>
    <submittedName>
        <fullName evidence="3">Zinc finger CCCH domain-containing protein 16 isoform X1</fullName>
    </submittedName>
</protein>
<evidence type="ECO:0000313" key="3">
    <source>
        <dbReference type="EMBL" id="KAF7801306.1"/>
    </source>
</evidence>
<comment type="caution">
    <text evidence="3">The sequence shown here is derived from an EMBL/GenBank/DDBJ whole genome shotgun (WGS) entry which is preliminary data.</text>
</comment>
<reference evidence="3" key="1">
    <citation type="submission" date="2020-09" db="EMBL/GenBank/DDBJ databases">
        <title>Genome-Enabled Discovery of Anthraquinone Biosynthesis in Senna tora.</title>
        <authorList>
            <person name="Kang S.-H."/>
            <person name="Pandey R.P."/>
            <person name="Lee C.-M."/>
            <person name="Sim J.-S."/>
            <person name="Jeong J.-T."/>
            <person name="Choi B.-S."/>
            <person name="Jung M."/>
            <person name="Ginzburg D."/>
            <person name="Zhao K."/>
            <person name="Won S.Y."/>
            <person name="Oh T.-J."/>
            <person name="Yu Y."/>
            <person name="Kim N.-H."/>
            <person name="Lee O.R."/>
            <person name="Lee T.-H."/>
            <person name="Bashyal P."/>
            <person name="Kim T.-S."/>
            <person name="Lee W.-H."/>
            <person name="Kawkins C."/>
            <person name="Kim C.-K."/>
            <person name="Kim J.S."/>
            <person name="Ahn B.O."/>
            <person name="Rhee S.Y."/>
            <person name="Sohng J.K."/>
        </authorList>
    </citation>
    <scope>NUCLEOTIDE SEQUENCE</scope>
    <source>
        <tissue evidence="3">Leaf</tissue>
    </source>
</reference>
<name>A0A834W0G1_9FABA</name>
<feature type="domain" description="C3H1-type" evidence="2">
    <location>
        <begin position="36"/>
        <end position="48"/>
    </location>
</feature>
<dbReference type="InterPro" id="IPR000571">
    <property type="entry name" value="Znf_CCCH"/>
</dbReference>
<gene>
    <name evidence="3" type="ORF">G2W53_040417</name>
</gene>
<keyword evidence="4" id="KW-1185">Reference proteome</keyword>
<dbReference type="GO" id="GO:0046872">
    <property type="term" value="F:metal ion binding"/>
    <property type="evidence" value="ECO:0007669"/>
    <property type="project" value="InterPro"/>
</dbReference>
<organism evidence="3 4">
    <name type="scientific">Senna tora</name>
    <dbReference type="NCBI Taxonomy" id="362788"/>
    <lineage>
        <taxon>Eukaryota</taxon>
        <taxon>Viridiplantae</taxon>
        <taxon>Streptophyta</taxon>
        <taxon>Embryophyta</taxon>
        <taxon>Tracheophyta</taxon>
        <taxon>Spermatophyta</taxon>
        <taxon>Magnoliopsida</taxon>
        <taxon>eudicotyledons</taxon>
        <taxon>Gunneridae</taxon>
        <taxon>Pentapetalae</taxon>
        <taxon>rosids</taxon>
        <taxon>fabids</taxon>
        <taxon>Fabales</taxon>
        <taxon>Fabaceae</taxon>
        <taxon>Caesalpinioideae</taxon>
        <taxon>Cassia clade</taxon>
        <taxon>Senna</taxon>
    </lineage>
</organism>
<dbReference type="AlphaFoldDB" id="A0A834W0G1"/>
<evidence type="ECO:0000259" key="2">
    <source>
        <dbReference type="Pfam" id="PF00642"/>
    </source>
</evidence>
<dbReference type="Proteomes" id="UP000634136">
    <property type="component" value="Unassembled WGS sequence"/>
</dbReference>
<feature type="compositionally biased region" description="Polar residues" evidence="1">
    <location>
        <begin position="81"/>
        <end position="101"/>
    </location>
</feature>
<dbReference type="OrthoDB" id="250836at2759"/>
<sequence>MCFSENGVFCYGLMELLKLSSAMILLLPIQRICYRVCQYGERCKFLHVLPQQQRSNVPALGHRIVHRGKQNSNPFGFGSHAGSQQQNKTNPFGFGVQNSSQSRGGADLEFKQQQFKVLPLPIY</sequence>
<proteinExistence type="predicted"/>
<dbReference type="Pfam" id="PF00642">
    <property type="entry name" value="zf-CCCH"/>
    <property type="match status" value="1"/>
</dbReference>
<evidence type="ECO:0000313" key="4">
    <source>
        <dbReference type="Proteomes" id="UP000634136"/>
    </source>
</evidence>
<evidence type="ECO:0000256" key="1">
    <source>
        <dbReference type="SAM" id="MobiDB-lite"/>
    </source>
</evidence>